<accession>A0A3M7QE12</accession>
<reference evidence="1 2" key="1">
    <citation type="journal article" date="2018" name="Sci. Rep.">
        <title>Genomic signatures of local adaptation to the degree of environmental predictability in rotifers.</title>
        <authorList>
            <person name="Franch-Gras L."/>
            <person name="Hahn C."/>
            <person name="Garcia-Roger E.M."/>
            <person name="Carmona M.J."/>
            <person name="Serra M."/>
            <person name="Gomez A."/>
        </authorList>
    </citation>
    <scope>NUCLEOTIDE SEQUENCE [LARGE SCALE GENOMIC DNA]</scope>
    <source>
        <strain evidence="1">HYR1</strain>
    </source>
</reference>
<name>A0A3M7QE12_BRAPC</name>
<protein>
    <submittedName>
        <fullName evidence="1">Uncharacterized protein</fullName>
    </submittedName>
</protein>
<dbReference type="AlphaFoldDB" id="A0A3M7QE12"/>
<evidence type="ECO:0000313" key="1">
    <source>
        <dbReference type="EMBL" id="RNA09432.1"/>
    </source>
</evidence>
<sequence length="113" mass="13300">MTLKKEKKRFSQEEISLNLVVWRLSAWASMELEIAASARDSEQNLVRHSSPRFYSIVEICFLPDCPSDHHQPFLMPLIFGKNLVTEIVQRKQKKQHSISKIVKQQNMNNSWKF</sequence>
<evidence type="ECO:0000313" key="2">
    <source>
        <dbReference type="Proteomes" id="UP000276133"/>
    </source>
</evidence>
<dbReference type="EMBL" id="REGN01006468">
    <property type="protein sequence ID" value="RNA09432.1"/>
    <property type="molecule type" value="Genomic_DNA"/>
</dbReference>
<organism evidence="1 2">
    <name type="scientific">Brachionus plicatilis</name>
    <name type="common">Marine rotifer</name>
    <name type="synonym">Brachionus muelleri</name>
    <dbReference type="NCBI Taxonomy" id="10195"/>
    <lineage>
        <taxon>Eukaryota</taxon>
        <taxon>Metazoa</taxon>
        <taxon>Spiralia</taxon>
        <taxon>Gnathifera</taxon>
        <taxon>Rotifera</taxon>
        <taxon>Eurotatoria</taxon>
        <taxon>Monogononta</taxon>
        <taxon>Pseudotrocha</taxon>
        <taxon>Ploima</taxon>
        <taxon>Brachionidae</taxon>
        <taxon>Brachionus</taxon>
    </lineage>
</organism>
<dbReference type="Proteomes" id="UP000276133">
    <property type="component" value="Unassembled WGS sequence"/>
</dbReference>
<keyword evidence="2" id="KW-1185">Reference proteome</keyword>
<comment type="caution">
    <text evidence="1">The sequence shown here is derived from an EMBL/GenBank/DDBJ whole genome shotgun (WGS) entry which is preliminary data.</text>
</comment>
<gene>
    <name evidence="1" type="ORF">BpHYR1_037941</name>
</gene>
<proteinExistence type="predicted"/>